<evidence type="ECO:0000256" key="1">
    <source>
        <dbReference type="SAM" id="Phobius"/>
    </source>
</evidence>
<gene>
    <name evidence="2" type="ORF">I8J31_13325</name>
</gene>
<protein>
    <submittedName>
        <fullName evidence="2">DUF1772 domain-containing protein</fullName>
    </submittedName>
</protein>
<dbReference type="InterPro" id="IPR013901">
    <property type="entry name" value="Anthrone_oxy"/>
</dbReference>
<accession>A0A934N734</accession>
<keyword evidence="1" id="KW-1133">Transmembrane helix</keyword>
<feature type="transmembrane region" description="Helical" evidence="1">
    <location>
        <begin position="85"/>
        <end position="106"/>
    </location>
</feature>
<evidence type="ECO:0000313" key="3">
    <source>
        <dbReference type="Proteomes" id="UP000628710"/>
    </source>
</evidence>
<comment type="caution">
    <text evidence="2">The sequence shown here is derived from an EMBL/GenBank/DDBJ whole genome shotgun (WGS) entry which is preliminary data.</text>
</comment>
<feature type="transmembrane region" description="Helical" evidence="1">
    <location>
        <begin position="6"/>
        <end position="32"/>
    </location>
</feature>
<evidence type="ECO:0000313" key="2">
    <source>
        <dbReference type="EMBL" id="MBJ7538661.1"/>
    </source>
</evidence>
<keyword evidence="1" id="KW-0812">Transmembrane</keyword>
<keyword evidence="3" id="KW-1185">Reference proteome</keyword>
<keyword evidence="1" id="KW-0472">Membrane</keyword>
<dbReference type="Pfam" id="PF08592">
    <property type="entry name" value="Anthrone_oxy"/>
    <property type="match status" value="1"/>
</dbReference>
<dbReference type="AlphaFoldDB" id="A0A934N734"/>
<dbReference type="RefSeq" id="WP_199469067.1">
    <property type="nucleotide sequence ID" value="NZ_JAEMNX010000015.1"/>
</dbReference>
<dbReference type="Proteomes" id="UP000628710">
    <property type="component" value="Unassembled WGS sequence"/>
</dbReference>
<feature type="transmembrane region" description="Helical" evidence="1">
    <location>
        <begin position="53"/>
        <end position="79"/>
    </location>
</feature>
<organism evidence="2 3">
    <name type="scientific">Marinomonas transparens</name>
    <dbReference type="NCBI Taxonomy" id="2795388"/>
    <lineage>
        <taxon>Bacteria</taxon>
        <taxon>Pseudomonadati</taxon>
        <taxon>Pseudomonadota</taxon>
        <taxon>Gammaproteobacteria</taxon>
        <taxon>Oceanospirillales</taxon>
        <taxon>Oceanospirillaceae</taxon>
        <taxon>Marinomonas</taxon>
    </lineage>
</organism>
<proteinExistence type="predicted"/>
<name>A0A934N734_9GAMM</name>
<reference evidence="2" key="1">
    <citation type="submission" date="2020-12" db="EMBL/GenBank/DDBJ databases">
        <title>Marinomonas arctica sp. nov., a psychrotolerant bacterium isolated from the Arctic.</title>
        <authorList>
            <person name="Zhang Y."/>
        </authorList>
    </citation>
    <scope>NUCLEOTIDE SEQUENCE</scope>
    <source>
        <strain evidence="2">C1424</strain>
    </source>
</reference>
<dbReference type="EMBL" id="JAEMNX010000015">
    <property type="protein sequence ID" value="MBJ7538661.1"/>
    <property type="molecule type" value="Genomic_DNA"/>
</dbReference>
<sequence length="162" mass="17956">MLNNITYFIIGFAAVSSGLMAGVYFAFSAFIMPSLKQVDAEKSVAVMNSINRVILRSWFMPLFFASTLASVLLAFTALFNFTWPAAVLLTASGLYVIGMFLCTACFNVPLNKALQAAEGSAVKTRQVWQHYLLHWSHWNHVRTLASLASCILYVSVLQLYGQ</sequence>